<dbReference type="Proteomes" id="UP000789901">
    <property type="component" value="Unassembled WGS sequence"/>
</dbReference>
<protein>
    <submittedName>
        <fullName evidence="1">28546_t:CDS:1</fullName>
    </submittedName>
</protein>
<accession>A0ABN7V406</accession>
<comment type="caution">
    <text evidence="1">The sequence shown here is derived from an EMBL/GenBank/DDBJ whole genome shotgun (WGS) entry which is preliminary data.</text>
</comment>
<name>A0ABN7V406_GIGMA</name>
<dbReference type="InterPro" id="IPR052787">
    <property type="entry name" value="MAVS"/>
</dbReference>
<evidence type="ECO:0000313" key="2">
    <source>
        <dbReference type="Proteomes" id="UP000789901"/>
    </source>
</evidence>
<dbReference type="InterPro" id="IPR011010">
    <property type="entry name" value="DNA_brk_join_enz"/>
</dbReference>
<evidence type="ECO:0000313" key="1">
    <source>
        <dbReference type="EMBL" id="CAG8727906.1"/>
    </source>
</evidence>
<dbReference type="SUPFAM" id="SSF56349">
    <property type="entry name" value="DNA breaking-rejoining enzymes"/>
    <property type="match status" value="1"/>
</dbReference>
<dbReference type="PANTHER" id="PTHR21446">
    <property type="entry name" value="DUF3504 DOMAIN-CONTAINING PROTEIN"/>
    <property type="match status" value="1"/>
</dbReference>
<sequence length="251" mass="28972">MRKVQNRSDYSPSSLTNAYNCLSNYISKYPNRCNTFTINNKHDFSLLWEALNRKMKALKKSGKVTKHHNPLTSEELKMIFNHKALDIDGNLDSLVIPVPTNSEGYLEPIHDLKLYLNKRPENCKCEFLHLQVNKNTQEYSHGIWYIDAKLGVNMCNNMMKNICTDVKINIENYNIVNHSGRTTPIIFLFYKGILIVTSMSITGHKTQDLHSNNNHGNNNDNTIYEHNSNAIYNNNIIEEITGYDTTEEIQI</sequence>
<dbReference type="PANTHER" id="PTHR21446:SF12">
    <property type="entry name" value="POTASSIUM CHANNEL TETRAMERIZATION DOMAIN CONTAINING 1"/>
    <property type="match status" value="1"/>
</dbReference>
<keyword evidence="2" id="KW-1185">Reference proteome</keyword>
<organism evidence="1 2">
    <name type="scientific">Gigaspora margarita</name>
    <dbReference type="NCBI Taxonomy" id="4874"/>
    <lineage>
        <taxon>Eukaryota</taxon>
        <taxon>Fungi</taxon>
        <taxon>Fungi incertae sedis</taxon>
        <taxon>Mucoromycota</taxon>
        <taxon>Glomeromycotina</taxon>
        <taxon>Glomeromycetes</taxon>
        <taxon>Diversisporales</taxon>
        <taxon>Gigasporaceae</taxon>
        <taxon>Gigaspora</taxon>
    </lineage>
</organism>
<dbReference type="EMBL" id="CAJVQB010009220">
    <property type="protein sequence ID" value="CAG8727906.1"/>
    <property type="molecule type" value="Genomic_DNA"/>
</dbReference>
<proteinExistence type="predicted"/>
<gene>
    <name evidence="1" type="ORF">GMARGA_LOCUS14114</name>
</gene>
<reference evidence="1 2" key="1">
    <citation type="submission" date="2021-06" db="EMBL/GenBank/DDBJ databases">
        <authorList>
            <person name="Kallberg Y."/>
            <person name="Tangrot J."/>
            <person name="Rosling A."/>
        </authorList>
    </citation>
    <scope>NUCLEOTIDE SEQUENCE [LARGE SCALE GENOMIC DNA]</scope>
    <source>
        <strain evidence="1 2">120-4 pot B 10/14</strain>
    </source>
</reference>